<dbReference type="VEuPathDB" id="FungiDB:VP01_579g4"/>
<comment type="caution">
    <text evidence="2">The sequence shown here is derived from an EMBL/GenBank/DDBJ whole genome shotgun (WGS) entry which is preliminary data.</text>
</comment>
<name>A0A0L6UKA3_9BASI</name>
<accession>A0A0L6UKA3</accession>
<feature type="chain" id="PRO_5005567909" evidence="1">
    <location>
        <begin position="20"/>
        <end position="50"/>
    </location>
</feature>
<protein>
    <submittedName>
        <fullName evidence="2">Putative signal peptide protein</fullName>
    </submittedName>
</protein>
<feature type="signal peptide" evidence="1">
    <location>
        <begin position="1"/>
        <end position="19"/>
    </location>
</feature>
<dbReference type="EMBL" id="LAVV01011051">
    <property type="protein sequence ID" value="KNZ48250.1"/>
    <property type="molecule type" value="Genomic_DNA"/>
</dbReference>
<proteinExistence type="predicted"/>
<dbReference type="AlphaFoldDB" id="A0A0L6UKA3"/>
<evidence type="ECO:0000256" key="1">
    <source>
        <dbReference type="SAM" id="SignalP"/>
    </source>
</evidence>
<keyword evidence="3" id="KW-1185">Reference proteome</keyword>
<gene>
    <name evidence="2" type="ORF">VP01_579g4</name>
</gene>
<evidence type="ECO:0000313" key="2">
    <source>
        <dbReference type="EMBL" id="KNZ48250.1"/>
    </source>
</evidence>
<keyword evidence="1" id="KW-0732">Signal</keyword>
<evidence type="ECO:0000313" key="3">
    <source>
        <dbReference type="Proteomes" id="UP000037035"/>
    </source>
</evidence>
<dbReference type="Proteomes" id="UP000037035">
    <property type="component" value="Unassembled WGS sequence"/>
</dbReference>
<organism evidence="2 3">
    <name type="scientific">Puccinia sorghi</name>
    <dbReference type="NCBI Taxonomy" id="27349"/>
    <lineage>
        <taxon>Eukaryota</taxon>
        <taxon>Fungi</taxon>
        <taxon>Dikarya</taxon>
        <taxon>Basidiomycota</taxon>
        <taxon>Pucciniomycotina</taxon>
        <taxon>Pucciniomycetes</taxon>
        <taxon>Pucciniales</taxon>
        <taxon>Pucciniaceae</taxon>
        <taxon>Puccinia</taxon>
    </lineage>
</organism>
<sequence length="50" mass="5621">MALLGHLVLRLLQLSMTSAEAYRQASMIQDLVSGCFLLRLEHSIGYECHT</sequence>
<reference evidence="2 3" key="1">
    <citation type="submission" date="2015-08" db="EMBL/GenBank/DDBJ databases">
        <title>Next Generation Sequencing and Analysis of the Genome of Puccinia sorghi L Schw, the Causal Agent of Maize Common Rust.</title>
        <authorList>
            <person name="Rochi L."/>
            <person name="Burguener G."/>
            <person name="Darino M."/>
            <person name="Turjanski A."/>
            <person name="Kreff E."/>
            <person name="Dieguez M.J."/>
            <person name="Sacco F."/>
        </authorList>
    </citation>
    <scope>NUCLEOTIDE SEQUENCE [LARGE SCALE GENOMIC DNA]</scope>
    <source>
        <strain evidence="2 3">RO10H11247</strain>
    </source>
</reference>